<dbReference type="InterPro" id="IPR029044">
    <property type="entry name" value="Nucleotide-diphossugar_trans"/>
</dbReference>
<accession>A0A5E4LQX9</accession>
<dbReference type="Proteomes" id="UP000789941">
    <property type="component" value="Unassembled WGS sequence"/>
</dbReference>
<dbReference type="PANTHER" id="PTHR42866">
    <property type="entry name" value="3-DEOXY-MANNO-OCTULOSONATE CYTIDYLYLTRANSFERASE"/>
    <property type="match status" value="1"/>
</dbReference>
<dbReference type="AlphaFoldDB" id="A0A5E4LQX9"/>
<reference evidence="1 2" key="1">
    <citation type="submission" date="2019-08" db="EMBL/GenBank/DDBJ databases">
        <authorList>
            <person name="Vazquez-Campos X."/>
        </authorList>
    </citation>
    <scope>NUCLEOTIDE SEQUENCE [LARGE SCALE GENOMIC DNA]</scope>
    <source>
        <strain evidence="1">LFW-283_2</strain>
    </source>
</reference>
<evidence type="ECO:0000313" key="1">
    <source>
        <dbReference type="EMBL" id="VVC04505.1"/>
    </source>
</evidence>
<organism evidence="1 2">
    <name type="scientific">Candidatus Bilamarchaeum dharawalense</name>
    <dbReference type="NCBI Taxonomy" id="2885759"/>
    <lineage>
        <taxon>Archaea</taxon>
        <taxon>Candidatus Micrarchaeota</taxon>
        <taxon>Candidatus Micrarchaeia</taxon>
        <taxon>Candidatus Anstonellales</taxon>
        <taxon>Candidatus Bilamarchaeaceae</taxon>
        <taxon>Candidatus Bilamarchaeum</taxon>
    </lineage>
</organism>
<dbReference type="Pfam" id="PF02348">
    <property type="entry name" value="CTP_transf_3"/>
    <property type="match status" value="1"/>
</dbReference>
<dbReference type="EMBL" id="CABMJJ010000009">
    <property type="protein sequence ID" value="VVC04505.1"/>
    <property type="molecule type" value="Genomic_DNA"/>
</dbReference>
<dbReference type="SUPFAM" id="SSF53448">
    <property type="entry name" value="Nucleotide-diphospho-sugar transferases"/>
    <property type="match status" value="1"/>
</dbReference>
<sequence length="241" mass="28073">MSTYVITQARMTSTRLPGKILKQIFGKPLLVLFLERLKRMKTIDGIIVATTADQEDDVIVETVSEFYPNMPVFRGDREDVLDRYYQCAKKFSVSTIVRITSDCPLIDPHISDLVVSKFLSSNCDYCSNNLPYRTYPHGLDTEVFSLKTLEKAWNNARTQFDREHVTPYIYHNPNLFELISITSSCDLSSNRWTVDYPEDFEFVKAIYEKLYQQKPEFDTNDILELIKNEPQLIKLNSNRKI</sequence>
<proteinExistence type="predicted"/>
<dbReference type="EC" id="2.7.7.38" evidence="1"/>
<comment type="caution">
    <text evidence="1">The sequence shown here is derived from an EMBL/GenBank/DDBJ whole genome shotgun (WGS) entry which is preliminary data.</text>
</comment>
<protein>
    <submittedName>
        <fullName evidence="1">3-deoxy-manno-octulosonate cytidylyltransferase</fullName>
        <ecNumber evidence="1">2.7.7.38</ecNumber>
    </submittedName>
</protein>
<dbReference type="PANTHER" id="PTHR42866:SF1">
    <property type="entry name" value="SPORE COAT POLYSACCHARIDE BIOSYNTHESIS PROTEIN SPSF"/>
    <property type="match status" value="1"/>
</dbReference>
<keyword evidence="1" id="KW-0808">Transferase</keyword>
<name>A0A5E4LQX9_9ARCH</name>
<dbReference type="CDD" id="cd02518">
    <property type="entry name" value="GT2_SpsF"/>
    <property type="match status" value="1"/>
</dbReference>
<dbReference type="GO" id="GO:0008690">
    <property type="term" value="F:3-deoxy-manno-octulosonate cytidylyltransferase activity"/>
    <property type="evidence" value="ECO:0007669"/>
    <property type="project" value="UniProtKB-EC"/>
</dbReference>
<dbReference type="GO" id="GO:0005829">
    <property type="term" value="C:cytosol"/>
    <property type="evidence" value="ECO:0007669"/>
    <property type="project" value="TreeGrafter"/>
</dbReference>
<keyword evidence="1" id="KW-0548">Nucleotidyltransferase</keyword>
<dbReference type="InterPro" id="IPR003329">
    <property type="entry name" value="Cytidylyl_trans"/>
</dbReference>
<dbReference type="Gene3D" id="3.90.550.10">
    <property type="entry name" value="Spore Coat Polysaccharide Biosynthesis Protein SpsA, Chain A"/>
    <property type="match status" value="1"/>
</dbReference>
<gene>
    <name evidence="1" type="primary">kdsB</name>
    <name evidence="1" type="ORF">LFW2832_00994</name>
</gene>
<evidence type="ECO:0000313" key="2">
    <source>
        <dbReference type="Proteomes" id="UP000789941"/>
    </source>
</evidence>